<feature type="domain" description="FBA" evidence="3">
    <location>
        <begin position="97"/>
        <end position="290"/>
    </location>
</feature>
<dbReference type="InterPro" id="IPR008979">
    <property type="entry name" value="Galactose-bd-like_sf"/>
</dbReference>
<reference evidence="4" key="1">
    <citation type="submission" date="2021-05" db="EMBL/GenBank/DDBJ databases">
        <authorList>
            <person name="Alioto T."/>
            <person name="Alioto T."/>
            <person name="Gomez Garrido J."/>
        </authorList>
    </citation>
    <scope>NUCLEOTIDE SEQUENCE</scope>
</reference>
<name>A0A8D8RM96_9HEMI</name>
<organism evidence="4">
    <name type="scientific">Cacopsylla melanoneura</name>
    <dbReference type="NCBI Taxonomy" id="428564"/>
    <lineage>
        <taxon>Eukaryota</taxon>
        <taxon>Metazoa</taxon>
        <taxon>Ecdysozoa</taxon>
        <taxon>Arthropoda</taxon>
        <taxon>Hexapoda</taxon>
        <taxon>Insecta</taxon>
        <taxon>Pterygota</taxon>
        <taxon>Neoptera</taxon>
        <taxon>Paraneoptera</taxon>
        <taxon>Hemiptera</taxon>
        <taxon>Sternorrhyncha</taxon>
        <taxon>Psylloidea</taxon>
        <taxon>Psyllidae</taxon>
        <taxon>Psyllinae</taxon>
        <taxon>Cacopsylla</taxon>
    </lineage>
</organism>
<evidence type="ECO:0000259" key="3">
    <source>
        <dbReference type="PROSITE" id="PS51114"/>
    </source>
</evidence>
<dbReference type="AlphaFoldDB" id="A0A8D8RM96"/>
<dbReference type="GO" id="GO:0006516">
    <property type="term" value="P:glycoprotein catabolic process"/>
    <property type="evidence" value="ECO:0007669"/>
    <property type="project" value="TreeGrafter"/>
</dbReference>
<feature type="compositionally biased region" description="Basic and acidic residues" evidence="1">
    <location>
        <begin position="363"/>
        <end position="396"/>
    </location>
</feature>
<dbReference type="InterPro" id="IPR036047">
    <property type="entry name" value="F-box-like_dom_sf"/>
</dbReference>
<dbReference type="SMART" id="SM01198">
    <property type="entry name" value="FBA"/>
    <property type="match status" value="1"/>
</dbReference>
<dbReference type="Pfam" id="PF04300">
    <property type="entry name" value="FBA"/>
    <property type="match status" value="1"/>
</dbReference>
<evidence type="ECO:0000256" key="1">
    <source>
        <dbReference type="SAM" id="MobiDB-lite"/>
    </source>
</evidence>
<dbReference type="SUPFAM" id="SSF81383">
    <property type="entry name" value="F-box domain"/>
    <property type="match status" value="1"/>
</dbReference>
<evidence type="ECO:0000259" key="2">
    <source>
        <dbReference type="PROSITE" id="PS50181"/>
    </source>
</evidence>
<sequence>MFSQIKSYFFPRPDNSMIDPNNGSKFQNIYIPDEVLEVLLSHVETRTLLACRRVCKKWQSLIETQVLKIKAQQAGFTQGMDTETKNSTPWMTWYMMLSPTSPFNCNLVKNPCGHNKLGDWSIIASGGDGWKREEGPTGFGGDNSHLPYENKMRNYWQPKEKPEEFCFVTSYGVCAKQQIFSLARTQTMMHILDQFKPVIVYRDWFCRRFDCGGRYKLKVCLLNESKEPVAFQEHATNIEHELNWQKVENKFEDYPPGVRYVLFHHEGVDSQFWRGHYGPKMTQSTVFVLPPGIQYDISMEDNLPLHTTESEANAEHGGYIDFVPDQRHLYEVDHEEVNEHDDEAEEVDEEDDVEELPRALALRVEERVLDLRPRREEEEERREEGERGGEEGREANGWDGIPDDLVPPPFVGRGEAEEEEEREREP</sequence>
<dbReference type="GO" id="GO:0036503">
    <property type="term" value="P:ERAD pathway"/>
    <property type="evidence" value="ECO:0007669"/>
    <property type="project" value="TreeGrafter"/>
</dbReference>
<dbReference type="Pfam" id="PF00646">
    <property type="entry name" value="F-box"/>
    <property type="match status" value="1"/>
</dbReference>
<dbReference type="SUPFAM" id="SSF49785">
    <property type="entry name" value="Galactose-binding domain-like"/>
    <property type="match status" value="1"/>
</dbReference>
<dbReference type="GO" id="GO:0031146">
    <property type="term" value="P:SCF-dependent proteasomal ubiquitin-dependent protein catabolic process"/>
    <property type="evidence" value="ECO:0007669"/>
    <property type="project" value="TreeGrafter"/>
</dbReference>
<proteinExistence type="predicted"/>
<protein>
    <submittedName>
        <fullName evidence="4">F-box only protein 6</fullName>
    </submittedName>
</protein>
<dbReference type="InterPro" id="IPR001810">
    <property type="entry name" value="F-box_dom"/>
</dbReference>
<dbReference type="PANTHER" id="PTHR12125">
    <property type="entry name" value="F-BOX ONLY PROTEIN 6-LIKE PROTEIN"/>
    <property type="match status" value="1"/>
</dbReference>
<dbReference type="SMART" id="SM00256">
    <property type="entry name" value="FBOX"/>
    <property type="match status" value="1"/>
</dbReference>
<dbReference type="InterPro" id="IPR039752">
    <property type="entry name" value="F-box_only"/>
</dbReference>
<feature type="domain" description="F-box" evidence="2">
    <location>
        <begin position="25"/>
        <end position="71"/>
    </location>
</feature>
<feature type="compositionally biased region" description="Acidic residues" evidence="1">
    <location>
        <begin position="338"/>
        <end position="354"/>
    </location>
</feature>
<dbReference type="PANTHER" id="PTHR12125:SF5">
    <property type="entry name" value="F-BOX DOMAIN-CONTAINING PROTEIN"/>
    <property type="match status" value="1"/>
</dbReference>
<dbReference type="GO" id="GO:0061630">
    <property type="term" value="F:ubiquitin protein ligase activity"/>
    <property type="evidence" value="ECO:0007669"/>
    <property type="project" value="TreeGrafter"/>
</dbReference>
<dbReference type="Gene3D" id="1.20.1280.50">
    <property type="match status" value="1"/>
</dbReference>
<dbReference type="EMBL" id="HBUF01168157">
    <property type="protein sequence ID" value="CAG6651551.1"/>
    <property type="molecule type" value="Transcribed_RNA"/>
</dbReference>
<evidence type="ECO:0000313" key="4">
    <source>
        <dbReference type="EMBL" id="CAG6651551.1"/>
    </source>
</evidence>
<dbReference type="FunFam" id="2.60.120.260:FF:000012">
    <property type="entry name" value="F-box only protein 2"/>
    <property type="match status" value="1"/>
</dbReference>
<dbReference type="PROSITE" id="PS50181">
    <property type="entry name" value="FBOX"/>
    <property type="match status" value="1"/>
</dbReference>
<dbReference type="Gene3D" id="2.60.120.260">
    <property type="entry name" value="Galactose-binding domain-like"/>
    <property type="match status" value="1"/>
</dbReference>
<feature type="region of interest" description="Disordered" evidence="1">
    <location>
        <begin position="336"/>
        <end position="426"/>
    </location>
</feature>
<dbReference type="GO" id="GO:0019005">
    <property type="term" value="C:SCF ubiquitin ligase complex"/>
    <property type="evidence" value="ECO:0007669"/>
    <property type="project" value="TreeGrafter"/>
</dbReference>
<feature type="compositionally biased region" description="Acidic residues" evidence="1">
    <location>
        <begin position="416"/>
        <end position="426"/>
    </location>
</feature>
<dbReference type="PROSITE" id="PS51114">
    <property type="entry name" value="FBA"/>
    <property type="match status" value="1"/>
</dbReference>
<accession>A0A8D8RM96</accession>
<dbReference type="GO" id="GO:0005737">
    <property type="term" value="C:cytoplasm"/>
    <property type="evidence" value="ECO:0007669"/>
    <property type="project" value="UniProtKB-ARBA"/>
</dbReference>
<dbReference type="InterPro" id="IPR007397">
    <property type="entry name" value="F-box-assoc_dom"/>
</dbReference>